<dbReference type="Pfam" id="PF00583">
    <property type="entry name" value="Acetyltransf_1"/>
    <property type="match status" value="1"/>
</dbReference>
<keyword evidence="5" id="KW-1185">Reference proteome</keyword>
<dbReference type="PANTHER" id="PTHR43877">
    <property type="entry name" value="AMINOALKYLPHOSPHONATE N-ACETYLTRANSFERASE-RELATED-RELATED"/>
    <property type="match status" value="1"/>
</dbReference>
<organism evidence="4 5">
    <name type="scientific">Brachybacterium halotolerans</name>
    <dbReference type="NCBI Taxonomy" id="2795215"/>
    <lineage>
        <taxon>Bacteria</taxon>
        <taxon>Bacillati</taxon>
        <taxon>Actinomycetota</taxon>
        <taxon>Actinomycetes</taxon>
        <taxon>Micrococcales</taxon>
        <taxon>Dermabacteraceae</taxon>
        <taxon>Brachybacterium</taxon>
    </lineage>
</organism>
<protein>
    <submittedName>
        <fullName evidence="4">GNAT family N-acetyltransferase</fullName>
    </submittedName>
</protein>
<evidence type="ECO:0000256" key="1">
    <source>
        <dbReference type="ARBA" id="ARBA00022679"/>
    </source>
</evidence>
<reference evidence="4 5" key="1">
    <citation type="submission" date="2020-12" db="EMBL/GenBank/DDBJ databases">
        <title>Brachybacterium sp. MASK1Z-5, whole genome shotgun sequence.</title>
        <authorList>
            <person name="Tuo L."/>
        </authorList>
    </citation>
    <scope>NUCLEOTIDE SEQUENCE [LARGE SCALE GENOMIC DNA]</scope>
    <source>
        <strain evidence="4 5">MASK1Z-5</strain>
    </source>
</reference>
<feature type="domain" description="N-acetyltransferase" evidence="3">
    <location>
        <begin position="12"/>
        <end position="162"/>
    </location>
</feature>
<dbReference type="EMBL" id="JAEDAJ010000010">
    <property type="protein sequence ID" value="MBK0332530.1"/>
    <property type="molecule type" value="Genomic_DNA"/>
</dbReference>
<dbReference type="PROSITE" id="PS51186">
    <property type="entry name" value="GNAT"/>
    <property type="match status" value="1"/>
</dbReference>
<keyword evidence="1" id="KW-0808">Transferase</keyword>
<dbReference type="CDD" id="cd04301">
    <property type="entry name" value="NAT_SF"/>
    <property type="match status" value="1"/>
</dbReference>
<dbReference type="InterPro" id="IPR000182">
    <property type="entry name" value="GNAT_dom"/>
</dbReference>
<dbReference type="SUPFAM" id="SSF55729">
    <property type="entry name" value="Acyl-CoA N-acyltransferases (Nat)"/>
    <property type="match status" value="1"/>
</dbReference>
<name>A0ABS1BEU1_9MICO</name>
<dbReference type="Gene3D" id="3.40.630.30">
    <property type="match status" value="1"/>
</dbReference>
<sequence>MTDTRTTPTPSITWEEVSWEDSRAAALRNAMDAEVGPRYVPIRGASTPPGRPTGDDVETVVLALVDGEAAATGTLRRLPERLEVKRLFVGPAFRRLGLARAILAHLENAARARGAVELFLQTGNRQPDAIALYEREGWEHVEVFAPYDPSDGISVCFRKDLAPPAEG</sequence>
<comment type="caution">
    <text evidence="4">The sequence shown here is derived from an EMBL/GenBank/DDBJ whole genome shotgun (WGS) entry which is preliminary data.</text>
</comment>
<proteinExistence type="predicted"/>
<accession>A0ABS1BEU1</accession>
<dbReference type="InterPro" id="IPR016181">
    <property type="entry name" value="Acyl_CoA_acyltransferase"/>
</dbReference>
<evidence type="ECO:0000313" key="4">
    <source>
        <dbReference type="EMBL" id="MBK0332530.1"/>
    </source>
</evidence>
<keyword evidence="2" id="KW-0012">Acyltransferase</keyword>
<evidence type="ECO:0000313" key="5">
    <source>
        <dbReference type="Proteomes" id="UP000612352"/>
    </source>
</evidence>
<dbReference type="RefSeq" id="WP_200503433.1">
    <property type="nucleotide sequence ID" value="NZ_JAEDAJ010000010.1"/>
</dbReference>
<gene>
    <name evidence="4" type="ORF">I8D64_14105</name>
</gene>
<dbReference type="InterPro" id="IPR050832">
    <property type="entry name" value="Bact_Acetyltransf"/>
</dbReference>
<evidence type="ECO:0000259" key="3">
    <source>
        <dbReference type="PROSITE" id="PS51186"/>
    </source>
</evidence>
<evidence type="ECO:0000256" key="2">
    <source>
        <dbReference type="ARBA" id="ARBA00023315"/>
    </source>
</evidence>
<dbReference type="PANTHER" id="PTHR43877:SF2">
    <property type="entry name" value="AMINOALKYLPHOSPHONATE N-ACETYLTRANSFERASE-RELATED"/>
    <property type="match status" value="1"/>
</dbReference>
<dbReference type="Proteomes" id="UP000612352">
    <property type="component" value="Unassembled WGS sequence"/>
</dbReference>